<dbReference type="GeneID" id="61433608"/>
<sequence length="160" mass="17967">MTAGVNSQKKKNHETANYHRTQMQKEIVIQRLREQGCRITKQRLMLLDVILNEDCSCCKEIYYRAAEVDPGIGAATVYRMVNLLEEIGAISRKNMYRIACGAVCDREKACTIELDDDTIKELSAKSWNAVVLAGLKACGYIDKQRIKSVVVQSCDCEEAG</sequence>
<evidence type="ECO:0000313" key="4">
    <source>
        <dbReference type="EMBL" id="RHA65435.1"/>
    </source>
</evidence>
<reference evidence="1 8" key="1">
    <citation type="submission" date="2015-09" db="EMBL/GenBank/DDBJ databases">
        <authorList>
            <consortium name="Pathogen Informatics"/>
        </authorList>
    </citation>
    <scope>NUCLEOTIDE SEQUENCE [LARGE SCALE GENOMIC DNA]</scope>
    <source>
        <strain evidence="1 8">2789STDY5834960</strain>
    </source>
</reference>
<name>A0A173UX07_9FIRM</name>
<dbReference type="Proteomes" id="UP000478483">
    <property type="component" value="Unassembled WGS sequence"/>
</dbReference>
<evidence type="ECO:0000313" key="5">
    <source>
        <dbReference type="EMBL" id="RHC13305.1"/>
    </source>
</evidence>
<dbReference type="GO" id="GO:0003700">
    <property type="term" value="F:DNA-binding transcription factor activity"/>
    <property type="evidence" value="ECO:0007669"/>
    <property type="project" value="InterPro"/>
</dbReference>
<dbReference type="Proteomes" id="UP000284465">
    <property type="component" value="Unassembled WGS sequence"/>
</dbReference>
<dbReference type="InterPro" id="IPR036388">
    <property type="entry name" value="WH-like_DNA-bd_sf"/>
</dbReference>
<dbReference type="EMBL" id="WGGT01000006">
    <property type="protein sequence ID" value="MVQ45335.1"/>
    <property type="molecule type" value="Genomic_DNA"/>
</dbReference>
<dbReference type="Gene3D" id="1.10.10.10">
    <property type="entry name" value="Winged helix-like DNA-binding domain superfamily/Winged helix DNA-binding domain"/>
    <property type="match status" value="1"/>
</dbReference>
<dbReference type="Proteomes" id="UP000095350">
    <property type="component" value="Unassembled WGS sequence"/>
</dbReference>
<dbReference type="InterPro" id="IPR036390">
    <property type="entry name" value="WH_DNA-bd_sf"/>
</dbReference>
<dbReference type="EMBL" id="QSHO01000021">
    <property type="protein sequence ID" value="RHC13305.1"/>
    <property type="molecule type" value="Genomic_DNA"/>
</dbReference>
<evidence type="ECO:0000313" key="14">
    <source>
        <dbReference type="Proteomes" id="UP000479531"/>
    </source>
</evidence>
<evidence type="ECO:0000313" key="10">
    <source>
        <dbReference type="Proteomes" id="UP000283586"/>
    </source>
</evidence>
<evidence type="ECO:0000313" key="13">
    <source>
        <dbReference type="Proteomes" id="UP000478483"/>
    </source>
</evidence>
<evidence type="ECO:0000313" key="6">
    <source>
        <dbReference type="EMBL" id="RHG30495.1"/>
    </source>
</evidence>
<reference evidence="3 14" key="4">
    <citation type="submission" date="2019-10" db="EMBL/GenBank/DDBJ databases">
        <title>Roseburia spp. ameliorate alcoholic fatty liver via restoration of gut barrier function.</title>
        <authorList>
            <person name="Seo B."/>
            <person name="Ko G."/>
        </authorList>
    </citation>
    <scope>NUCLEOTIDE SEQUENCE [LARGE SCALE GENOMIC DNA]</scope>
    <source>
        <strain evidence="3 14">SNUG30017</strain>
    </source>
</reference>
<dbReference type="STRING" id="166486.ERS852572_02327"/>
<evidence type="ECO:0000313" key="9">
    <source>
        <dbReference type="Proteomes" id="UP000283513"/>
    </source>
</evidence>
<dbReference type="EMBL" id="QRQN01000012">
    <property type="protein sequence ID" value="RHN07494.1"/>
    <property type="molecule type" value="Genomic_DNA"/>
</dbReference>
<dbReference type="SUPFAM" id="SSF46785">
    <property type="entry name" value="Winged helix' DNA-binding domain"/>
    <property type="match status" value="1"/>
</dbReference>
<evidence type="ECO:0000313" key="7">
    <source>
        <dbReference type="EMBL" id="RHN07494.1"/>
    </source>
</evidence>
<dbReference type="RefSeq" id="WP_006858785.1">
    <property type="nucleotide sequence ID" value="NZ_CABIYH010000017.1"/>
</dbReference>
<protein>
    <submittedName>
        <fullName evidence="1">Ferric uptake regulation protein</fullName>
    </submittedName>
    <submittedName>
        <fullName evidence="2">Fur family transcriptional regulator</fullName>
    </submittedName>
</protein>
<dbReference type="Proteomes" id="UP000479531">
    <property type="component" value="Unassembled WGS sequence"/>
</dbReference>
<reference evidence="2 13" key="3">
    <citation type="journal article" date="2019" name="Nat. Med.">
        <title>A library of human gut bacterial isolates paired with longitudinal multiomics data enables mechanistic microbiome research.</title>
        <authorList>
            <person name="Poyet M."/>
            <person name="Groussin M."/>
            <person name="Gibbons S.M."/>
            <person name="Avila-Pacheco J."/>
            <person name="Jiang X."/>
            <person name="Kearney S.M."/>
            <person name="Perrotta A.R."/>
            <person name="Berdy B."/>
            <person name="Zhao S."/>
            <person name="Lieberman T.D."/>
            <person name="Swanson P.K."/>
            <person name="Smith M."/>
            <person name="Roesemann S."/>
            <person name="Alexander J.E."/>
            <person name="Rich S.A."/>
            <person name="Livny J."/>
            <person name="Vlamakis H."/>
            <person name="Clish C."/>
            <person name="Bullock K."/>
            <person name="Deik A."/>
            <person name="Scott J."/>
            <person name="Pierce K.A."/>
            <person name="Xavier R.J."/>
            <person name="Alm E.J."/>
        </authorList>
    </citation>
    <scope>NUCLEOTIDE SEQUENCE [LARGE SCALE GENOMIC DNA]</scope>
    <source>
        <strain evidence="2 13">BIOML-A1</strain>
    </source>
</reference>
<evidence type="ECO:0000313" key="8">
    <source>
        <dbReference type="Proteomes" id="UP000095350"/>
    </source>
</evidence>
<evidence type="ECO:0000313" key="1">
    <source>
        <dbReference type="EMBL" id="CUN18565.1"/>
    </source>
</evidence>
<dbReference type="EMBL" id="WNAJ01000004">
    <property type="protein sequence ID" value="MTR84494.1"/>
    <property type="molecule type" value="Genomic_DNA"/>
</dbReference>
<dbReference type="OrthoDB" id="8659436at2"/>
<organism evidence="1 8">
    <name type="scientific">Roseburia intestinalis</name>
    <dbReference type="NCBI Taxonomy" id="166486"/>
    <lineage>
        <taxon>Bacteria</taxon>
        <taxon>Bacillati</taxon>
        <taxon>Bacillota</taxon>
        <taxon>Clostridia</taxon>
        <taxon>Lachnospirales</taxon>
        <taxon>Lachnospiraceae</taxon>
        <taxon>Roseburia</taxon>
    </lineage>
</organism>
<dbReference type="InterPro" id="IPR002481">
    <property type="entry name" value="FUR"/>
</dbReference>
<dbReference type="Proteomes" id="UP000283586">
    <property type="component" value="Unassembled WGS sequence"/>
</dbReference>
<reference evidence="9 10" key="2">
    <citation type="submission" date="2018-08" db="EMBL/GenBank/DDBJ databases">
        <title>A genome reference for cultivated species of the human gut microbiota.</title>
        <authorList>
            <person name="Zou Y."/>
            <person name="Xue W."/>
            <person name="Luo G."/>
        </authorList>
    </citation>
    <scope>NUCLEOTIDE SEQUENCE [LARGE SCALE GENOMIC DNA]</scope>
    <source>
        <strain evidence="7 10">AF31-21AC</strain>
        <strain evidence="6 11">AM22-21LB</strain>
        <strain evidence="5 9">AM37-1AC</strain>
        <strain evidence="4 12">AM43-11</strain>
    </source>
</reference>
<dbReference type="Proteomes" id="UP000283513">
    <property type="component" value="Unassembled WGS sequence"/>
</dbReference>
<gene>
    <name evidence="1" type="primary">fur_2</name>
    <name evidence="6" type="ORF">DW264_03280</name>
    <name evidence="5" type="ORF">DW856_17550</name>
    <name evidence="4" type="ORF">DW927_14540</name>
    <name evidence="7" type="ORF">DWZ31_10940</name>
    <name evidence="1" type="ORF">ERS852572_02327</name>
    <name evidence="3" type="ORF">GCK47_06395</name>
    <name evidence="2" type="ORF">GMD50_05360</name>
</gene>
<dbReference type="EMBL" id="QSFP01000019">
    <property type="protein sequence ID" value="RHA65435.1"/>
    <property type="molecule type" value="Genomic_DNA"/>
</dbReference>
<dbReference type="EMBL" id="CYXZ01000017">
    <property type="protein sequence ID" value="CUN18565.1"/>
    <property type="molecule type" value="Genomic_DNA"/>
</dbReference>
<dbReference type="EMBL" id="QRID01000002">
    <property type="protein sequence ID" value="RHG30495.1"/>
    <property type="molecule type" value="Genomic_DNA"/>
</dbReference>
<proteinExistence type="predicted"/>
<evidence type="ECO:0000313" key="11">
    <source>
        <dbReference type="Proteomes" id="UP000284051"/>
    </source>
</evidence>
<evidence type="ECO:0000313" key="3">
    <source>
        <dbReference type="EMBL" id="MVQ45335.1"/>
    </source>
</evidence>
<dbReference type="Pfam" id="PF01475">
    <property type="entry name" value="FUR"/>
    <property type="match status" value="1"/>
</dbReference>
<evidence type="ECO:0000313" key="12">
    <source>
        <dbReference type="Proteomes" id="UP000284465"/>
    </source>
</evidence>
<evidence type="ECO:0000313" key="2">
    <source>
        <dbReference type="EMBL" id="MTR84494.1"/>
    </source>
</evidence>
<dbReference type="PaxDb" id="166486-ERS852572_02327"/>
<dbReference type="Proteomes" id="UP000284051">
    <property type="component" value="Unassembled WGS sequence"/>
</dbReference>
<accession>A0A173UX07</accession>
<dbReference type="AlphaFoldDB" id="A0A173UX07"/>